<keyword evidence="5 16" id="KW-0347">Helicase</keyword>
<evidence type="ECO:0000256" key="1">
    <source>
        <dbReference type="ARBA" id="ARBA00005446"/>
    </source>
</evidence>
<dbReference type="STRING" id="596327.PORUE0001_1555"/>
<dbReference type="NCBIfam" id="TIGR00614">
    <property type="entry name" value="recQ_fam"/>
    <property type="match status" value="1"/>
</dbReference>
<dbReference type="Gene3D" id="3.40.50.300">
    <property type="entry name" value="P-loop containing nucleotide triphosphate hydrolases"/>
    <property type="match status" value="2"/>
</dbReference>
<dbReference type="eggNOG" id="COG0514">
    <property type="taxonomic scope" value="Bacteria"/>
</dbReference>
<dbReference type="PROSITE" id="PS51192">
    <property type="entry name" value="HELICASE_ATP_BIND_1"/>
    <property type="match status" value="1"/>
</dbReference>
<dbReference type="Gene3D" id="1.10.10.10">
    <property type="entry name" value="Winged helix-like DNA-binding domain superfamily/Winged helix DNA-binding domain"/>
    <property type="match status" value="1"/>
</dbReference>
<evidence type="ECO:0000256" key="2">
    <source>
        <dbReference type="ARBA" id="ARBA00022723"/>
    </source>
</evidence>
<keyword evidence="6" id="KW-0067">ATP-binding</keyword>
<organism evidence="16 17">
    <name type="scientific">Porphyromonas uenonis 60-3</name>
    <dbReference type="NCBI Taxonomy" id="596327"/>
    <lineage>
        <taxon>Bacteria</taxon>
        <taxon>Pseudomonadati</taxon>
        <taxon>Bacteroidota</taxon>
        <taxon>Bacteroidia</taxon>
        <taxon>Bacteroidales</taxon>
        <taxon>Porphyromonadaceae</taxon>
        <taxon>Porphyromonas</taxon>
    </lineage>
</organism>
<dbReference type="InterPro" id="IPR027417">
    <property type="entry name" value="P-loop_NTPase"/>
</dbReference>
<comment type="catalytic activity">
    <reaction evidence="9">
        <text>Couples ATP hydrolysis with the unwinding of duplex DNA by translocating in the 3'-5' direction.</text>
        <dbReference type="EC" id="5.6.2.4"/>
    </reaction>
</comment>
<dbReference type="EC" id="5.6.2.4" evidence="10"/>
<dbReference type="AlphaFoldDB" id="C2M9T4"/>
<dbReference type="GO" id="GO:0003677">
    <property type="term" value="F:DNA binding"/>
    <property type="evidence" value="ECO:0007669"/>
    <property type="project" value="UniProtKB-KW"/>
</dbReference>
<feature type="compositionally biased region" description="Acidic residues" evidence="13">
    <location>
        <begin position="29"/>
        <end position="39"/>
    </location>
</feature>
<dbReference type="FunFam" id="3.40.50.300:FF:001389">
    <property type="entry name" value="ATP-dependent DNA helicase RecQ"/>
    <property type="match status" value="1"/>
</dbReference>
<dbReference type="GO" id="GO:0006310">
    <property type="term" value="P:DNA recombination"/>
    <property type="evidence" value="ECO:0007669"/>
    <property type="project" value="InterPro"/>
</dbReference>
<evidence type="ECO:0000256" key="10">
    <source>
        <dbReference type="ARBA" id="ARBA00034808"/>
    </source>
</evidence>
<dbReference type="InterPro" id="IPR011545">
    <property type="entry name" value="DEAD/DEAH_box_helicase_dom"/>
</dbReference>
<evidence type="ECO:0000256" key="5">
    <source>
        <dbReference type="ARBA" id="ARBA00022806"/>
    </source>
</evidence>
<name>C2M9T4_9PORP</name>
<dbReference type="Pfam" id="PF00270">
    <property type="entry name" value="DEAD"/>
    <property type="match status" value="1"/>
</dbReference>
<accession>C2M9T4</accession>
<evidence type="ECO:0000256" key="4">
    <source>
        <dbReference type="ARBA" id="ARBA00022801"/>
    </source>
</evidence>
<dbReference type="InterPro" id="IPR032284">
    <property type="entry name" value="RecQ_Zn-bd"/>
</dbReference>
<dbReference type="GO" id="GO:0016787">
    <property type="term" value="F:hydrolase activity"/>
    <property type="evidence" value="ECO:0007669"/>
    <property type="project" value="UniProtKB-KW"/>
</dbReference>
<dbReference type="GO" id="GO:0043590">
    <property type="term" value="C:bacterial nucleoid"/>
    <property type="evidence" value="ECO:0007669"/>
    <property type="project" value="TreeGrafter"/>
</dbReference>
<dbReference type="InterPro" id="IPR001650">
    <property type="entry name" value="Helicase_C-like"/>
</dbReference>
<evidence type="ECO:0000256" key="8">
    <source>
        <dbReference type="ARBA" id="ARBA00023235"/>
    </source>
</evidence>
<dbReference type="Pfam" id="PF16124">
    <property type="entry name" value="RecQ_Zn_bind"/>
    <property type="match status" value="1"/>
</dbReference>
<evidence type="ECO:0000256" key="7">
    <source>
        <dbReference type="ARBA" id="ARBA00023125"/>
    </source>
</evidence>
<evidence type="ECO:0000256" key="6">
    <source>
        <dbReference type="ARBA" id="ARBA00022840"/>
    </source>
</evidence>
<dbReference type="GO" id="GO:0005737">
    <property type="term" value="C:cytoplasm"/>
    <property type="evidence" value="ECO:0007669"/>
    <property type="project" value="TreeGrafter"/>
</dbReference>
<keyword evidence="17" id="KW-1185">Reference proteome</keyword>
<dbReference type="CDD" id="cd18794">
    <property type="entry name" value="SF2_C_RecQ"/>
    <property type="match status" value="1"/>
</dbReference>
<keyword evidence="2" id="KW-0479">Metal-binding</keyword>
<dbReference type="GO" id="GO:0043138">
    <property type="term" value="F:3'-5' DNA helicase activity"/>
    <property type="evidence" value="ECO:0007669"/>
    <property type="project" value="UniProtKB-EC"/>
</dbReference>
<evidence type="ECO:0000259" key="15">
    <source>
        <dbReference type="PROSITE" id="PS51194"/>
    </source>
</evidence>
<dbReference type="PANTHER" id="PTHR13710:SF105">
    <property type="entry name" value="ATP-DEPENDENT DNA HELICASE Q1"/>
    <property type="match status" value="1"/>
</dbReference>
<reference evidence="16 17" key="1">
    <citation type="submission" date="2009-04" db="EMBL/GenBank/DDBJ databases">
        <authorList>
            <person name="Sebastian Y."/>
            <person name="Madupu R."/>
            <person name="Durkin A.S."/>
            <person name="Torralba M."/>
            <person name="Methe B."/>
            <person name="Sutton G.G."/>
            <person name="Strausberg R.L."/>
            <person name="Nelson K.E."/>
        </authorList>
    </citation>
    <scope>NUCLEOTIDE SEQUENCE [LARGE SCALE GENOMIC DNA]</scope>
    <source>
        <strain evidence="16 17">60-3</strain>
    </source>
</reference>
<sequence length="714" mass="81209">MSSHNDLERTSLPPSDETAGTPSGRGEAVDWDLLLEEQDNLWRDVATDPRADTEREWLGEKPSQPTGDRPEKAGTASADDEATPLGVLHRYWGYPTFRLKQAEIIESVLAGRDTLGLLPTGGGKSITFQVPTMLHDGLTLVVTPLIALMKDQVDGLNKRGMSATAIHSGMEYKEIQRALDNCLYGGCKFLYLSPERLASPLFLACLPELPIRLIVVDECHCISQWGYDFRPSYLKIAEIRRYYPAVPLLALTATATPEVVADVMARLSFRKPHVISSSFARDNLQYIVRPTMDKATELLHILASTSGSAIVYCRNRKKTQELTEMLQETGISAHYYHAGLTHAEREIKQNAWMAGEVRVMVCTNAFGMGIDKPDVRLVVHWSMPVALEEYFQEAGRAGRDGQRAFAVVLYERRDRGMLLQRVQNEFPDKAYIRDVYDTLYSYLGIGLGEGMERSYEIDLEAFVRTEHLHPIRSLSALHILELAGAWELLLDEARSRLIVEVSREELYYIRGLSAQDDKVLRAVLRNYSGLFADYVFIDERTLSIQTHLTGEAVYESLVRMSQRGIIHYIPRKRLPRILFYTRRERKHHFLIPPEVYELRKEAMTKRLTATVAYLDSQQGCRQSMLLHYFGEELAVPCGRCDLCLARKARSQRSEETLEVRLKALLEQMEEPSPTLRDLAKSLGVKTKALLPILQKLLEEDDRYRTDGVHLYKNK</sequence>
<dbReference type="GO" id="GO:0030894">
    <property type="term" value="C:replisome"/>
    <property type="evidence" value="ECO:0007669"/>
    <property type="project" value="TreeGrafter"/>
</dbReference>
<feature type="domain" description="Helicase C-terminal" evidence="15">
    <location>
        <begin position="294"/>
        <end position="443"/>
    </location>
</feature>
<dbReference type="SMART" id="SM00487">
    <property type="entry name" value="DEXDc"/>
    <property type="match status" value="1"/>
</dbReference>
<evidence type="ECO:0000256" key="3">
    <source>
        <dbReference type="ARBA" id="ARBA00022741"/>
    </source>
</evidence>
<dbReference type="GO" id="GO:0006281">
    <property type="term" value="P:DNA repair"/>
    <property type="evidence" value="ECO:0007669"/>
    <property type="project" value="TreeGrafter"/>
</dbReference>
<dbReference type="InterPro" id="IPR004589">
    <property type="entry name" value="DNA_helicase_ATP-dep_RecQ"/>
</dbReference>
<keyword evidence="3" id="KW-0547">Nucleotide-binding</keyword>
<feature type="domain" description="Helicase ATP-binding" evidence="14">
    <location>
        <begin position="105"/>
        <end position="273"/>
    </location>
</feature>
<dbReference type="Pfam" id="PF00271">
    <property type="entry name" value="Helicase_C"/>
    <property type="match status" value="1"/>
</dbReference>
<dbReference type="SMART" id="SM00490">
    <property type="entry name" value="HELICc"/>
    <property type="match status" value="1"/>
</dbReference>
<comment type="similarity">
    <text evidence="1">Belongs to the helicase family. RecQ subfamily.</text>
</comment>
<gene>
    <name evidence="16" type="primary">recQ</name>
    <name evidence="16" type="ORF">PORUE0001_1555</name>
</gene>
<dbReference type="OrthoDB" id="9763310at2"/>
<evidence type="ECO:0000256" key="11">
    <source>
        <dbReference type="ARBA" id="ARBA00044535"/>
    </source>
</evidence>
<comment type="caution">
    <text evidence="16">The sequence shown here is derived from an EMBL/GenBank/DDBJ whole genome shotgun (WGS) entry which is preliminary data.</text>
</comment>
<dbReference type="SUPFAM" id="SSF52540">
    <property type="entry name" value="P-loop containing nucleoside triphosphate hydrolases"/>
    <property type="match status" value="1"/>
</dbReference>
<proteinExistence type="inferred from homology"/>
<feature type="region of interest" description="Disordered" evidence="13">
    <location>
        <begin position="1"/>
        <end position="80"/>
    </location>
</feature>
<keyword evidence="7" id="KW-0238">DNA-binding</keyword>
<dbReference type="PROSITE" id="PS51194">
    <property type="entry name" value="HELICASE_CTER"/>
    <property type="match status" value="1"/>
</dbReference>
<dbReference type="CDD" id="cd17920">
    <property type="entry name" value="DEXHc_RecQ"/>
    <property type="match status" value="1"/>
</dbReference>
<dbReference type="EMBL" id="ACLR01000047">
    <property type="protein sequence ID" value="EEK17514.1"/>
    <property type="molecule type" value="Genomic_DNA"/>
</dbReference>
<evidence type="ECO:0000313" key="16">
    <source>
        <dbReference type="EMBL" id="EEK17514.1"/>
    </source>
</evidence>
<dbReference type="GO" id="GO:0009378">
    <property type="term" value="F:four-way junction helicase activity"/>
    <property type="evidence" value="ECO:0007669"/>
    <property type="project" value="TreeGrafter"/>
</dbReference>
<dbReference type="PANTHER" id="PTHR13710">
    <property type="entry name" value="DNA HELICASE RECQ FAMILY MEMBER"/>
    <property type="match status" value="1"/>
</dbReference>
<keyword evidence="4 16" id="KW-0378">Hydrolase</keyword>
<dbReference type="Proteomes" id="UP000003303">
    <property type="component" value="Unassembled WGS sequence"/>
</dbReference>
<dbReference type="InterPro" id="IPR036388">
    <property type="entry name" value="WH-like_DNA-bd_sf"/>
</dbReference>
<dbReference type="InterPro" id="IPR014001">
    <property type="entry name" value="Helicase_ATP-bd"/>
</dbReference>
<evidence type="ECO:0000313" key="17">
    <source>
        <dbReference type="Proteomes" id="UP000003303"/>
    </source>
</evidence>
<dbReference type="GO" id="GO:0005524">
    <property type="term" value="F:ATP binding"/>
    <property type="evidence" value="ECO:0007669"/>
    <property type="project" value="UniProtKB-KW"/>
</dbReference>
<dbReference type="GO" id="GO:0046872">
    <property type="term" value="F:metal ion binding"/>
    <property type="evidence" value="ECO:0007669"/>
    <property type="project" value="UniProtKB-KW"/>
</dbReference>
<evidence type="ECO:0000256" key="12">
    <source>
        <dbReference type="ARBA" id="ARBA00044550"/>
    </source>
</evidence>
<evidence type="ECO:0000256" key="13">
    <source>
        <dbReference type="SAM" id="MobiDB-lite"/>
    </source>
</evidence>
<keyword evidence="8" id="KW-0413">Isomerase</keyword>
<protein>
    <recommendedName>
        <fullName evidence="11">ATP-dependent DNA helicase RecQ</fullName>
        <ecNumber evidence="10">5.6.2.4</ecNumber>
    </recommendedName>
    <alternativeName>
        <fullName evidence="12">DNA 3'-5' helicase RecQ</fullName>
    </alternativeName>
</protein>
<feature type="compositionally biased region" description="Basic and acidic residues" evidence="13">
    <location>
        <begin position="40"/>
        <end position="59"/>
    </location>
</feature>
<evidence type="ECO:0000259" key="14">
    <source>
        <dbReference type="PROSITE" id="PS51192"/>
    </source>
</evidence>
<evidence type="ECO:0000256" key="9">
    <source>
        <dbReference type="ARBA" id="ARBA00034617"/>
    </source>
</evidence>